<name>A0A378LNU8_9GAMM</name>
<dbReference type="STRING" id="39962.Lmor_0065"/>
<sequence length="66" mass="7472">MSAILEVGKGLLKLTWFMLKITAFVIDAVLNTPKKPTSPYSIYEVDELFDKGQISVEEYNNAFKSK</sequence>
<dbReference type="Proteomes" id="UP000254040">
    <property type="component" value="Unassembled WGS sequence"/>
</dbReference>
<dbReference type="Proteomes" id="UP000054985">
    <property type="component" value="Unassembled WGS sequence"/>
</dbReference>
<protein>
    <recommendedName>
        <fullName evidence="5">SHOCT domain-containing protein</fullName>
    </recommendedName>
</protein>
<evidence type="ECO:0008006" key="5">
    <source>
        <dbReference type="Google" id="ProtNLM"/>
    </source>
</evidence>
<dbReference type="RefSeq" id="WP_035921598.1">
    <property type="nucleotide sequence ID" value="NZ_CAAAJG010000015.1"/>
</dbReference>
<keyword evidence="3" id="KW-1185">Reference proteome</keyword>
<dbReference type="EMBL" id="LNYN01000001">
    <property type="protein sequence ID" value="KTD39699.1"/>
    <property type="molecule type" value="Genomic_DNA"/>
</dbReference>
<dbReference type="EMBL" id="UGOG01000002">
    <property type="protein sequence ID" value="STY27518.1"/>
    <property type="molecule type" value="Genomic_DNA"/>
</dbReference>
<evidence type="ECO:0000313" key="4">
    <source>
        <dbReference type="Proteomes" id="UP000254040"/>
    </source>
</evidence>
<evidence type="ECO:0000313" key="3">
    <source>
        <dbReference type="Proteomes" id="UP000054985"/>
    </source>
</evidence>
<evidence type="ECO:0000313" key="2">
    <source>
        <dbReference type="EMBL" id="STY27518.1"/>
    </source>
</evidence>
<gene>
    <name evidence="1" type="ORF">Lmor_0065</name>
    <name evidence="2" type="ORF">NCTC12239_03196</name>
</gene>
<reference evidence="2 4" key="2">
    <citation type="submission" date="2018-06" db="EMBL/GenBank/DDBJ databases">
        <authorList>
            <consortium name="Pathogen Informatics"/>
            <person name="Doyle S."/>
        </authorList>
    </citation>
    <scope>NUCLEOTIDE SEQUENCE [LARGE SCALE GENOMIC DNA]</scope>
    <source>
        <strain evidence="2 4">NCTC12239</strain>
    </source>
</reference>
<evidence type="ECO:0000313" key="1">
    <source>
        <dbReference type="EMBL" id="KTD39699.1"/>
    </source>
</evidence>
<dbReference type="AlphaFoldDB" id="A0A378LNU8"/>
<reference evidence="1 3" key="1">
    <citation type="submission" date="2015-11" db="EMBL/GenBank/DDBJ databases">
        <title>Genomic analysis of 38 Legionella species identifies large and diverse effector repertoires.</title>
        <authorList>
            <person name="Burstein D."/>
            <person name="Amaro F."/>
            <person name="Zusman T."/>
            <person name="Lifshitz Z."/>
            <person name="Cohen O."/>
            <person name="Gilbert J.A."/>
            <person name="Pupko T."/>
            <person name="Shuman H.A."/>
            <person name="Segal G."/>
        </authorList>
    </citation>
    <scope>NUCLEOTIDE SEQUENCE [LARGE SCALE GENOMIC DNA]</scope>
    <source>
        <strain evidence="1 3">ATCC 43877</strain>
    </source>
</reference>
<organism evidence="2 4">
    <name type="scientific">Legionella moravica</name>
    <dbReference type="NCBI Taxonomy" id="39962"/>
    <lineage>
        <taxon>Bacteria</taxon>
        <taxon>Pseudomonadati</taxon>
        <taxon>Pseudomonadota</taxon>
        <taxon>Gammaproteobacteria</taxon>
        <taxon>Legionellales</taxon>
        <taxon>Legionellaceae</taxon>
        <taxon>Legionella</taxon>
    </lineage>
</organism>
<accession>A0A378LNU8</accession>
<proteinExistence type="predicted"/>